<dbReference type="GO" id="GO:0016787">
    <property type="term" value="F:hydrolase activity"/>
    <property type="evidence" value="ECO:0007669"/>
    <property type="project" value="UniProtKB-KW"/>
</dbReference>
<keyword evidence="2" id="KW-0378">Hydrolase</keyword>
<dbReference type="PANTHER" id="PTHR43798">
    <property type="entry name" value="MONOACYLGLYCEROL LIPASE"/>
    <property type="match status" value="1"/>
</dbReference>
<dbReference type="InterPro" id="IPR000073">
    <property type="entry name" value="AB_hydrolase_1"/>
</dbReference>
<dbReference type="InterPro" id="IPR029058">
    <property type="entry name" value="AB_hydrolase_fold"/>
</dbReference>
<dbReference type="Pfam" id="PF12697">
    <property type="entry name" value="Abhydrolase_6"/>
    <property type="match status" value="1"/>
</dbReference>
<dbReference type="STRING" id="1208323.B30_05167"/>
<name>K2IT30_9RHOB</name>
<evidence type="ECO:0000313" key="2">
    <source>
        <dbReference type="EMBL" id="EKE73426.1"/>
    </source>
</evidence>
<gene>
    <name evidence="2" type="ORF">B30_05167</name>
</gene>
<sequence length="241" mass="26405">MTKPMTESLVFLPGFLADGRVFADQINDLSRDHAVMVAPLKGVSLAEMADYVLAVAPPKFALAGHDLGASVATEMLRRAPGRVTRLALISASAQAEPPNAAAAREPRMIKAKTGRFGEALLEELPSTALFDSPHRHAIRDYWLDMAMEAGAETYLTQSRILQRRPDLQNVLRRARLPALVIGGVADTICPARRQDFIAQLMPRAQLVLIEKAGHLPMLEAPKTVSRAFRTWLEAEAPLVLR</sequence>
<proteinExistence type="predicted"/>
<accession>K2IT30</accession>
<reference evidence="2 3" key="1">
    <citation type="submission" date="2012-09" db="EMBL/GenBank/DDBJ databases">
        <title>Celeribacter baekdonensis B30 Genome Sequencing.</title>
        <authorList>
            <person name="Wang W."/>
        </authorList>
    </citation>
    <scope>NUCLEOTIDE SEQUENCE [LARGE SCALE GENOMIC DNA]</scope>
    <source>
        <strain evidence="2 3">B30</strain>
    </source>
</reference>
<dbReference type="PANTHER" id="PTHR43798:SF29">
    <property type="entry name" value="AB HYDROLASE-1 DOMAIN-CONTAINING PROTEIN"/>
    <property type="match status" value="1"/>
</dbReference>
<keyword evidence="3" id="KW-1185">Reference proteome</keyword>
<organism evidence="2 3">
    <name type="scientific">Celeribacter baekdonensis B30</name>
    <dbReference type="NCBI Taxonomy" id="1208323"/>
    <lineage>
        <taxon>Bacteria</taxon>
        <taxon>Pseudomonadati</taxon>
        <taxon>Pseudomonadota</taxon>
        <taxon>Alphaproteobacteria</taxon>
        <taxon>Rhodobacterales</taxon>
        <taxon>Roseobacteraceae</taxon>
        <taxon>Celeribacter</taxon>
    </lineage>
</organism>
<protein>
    <submittedName>
        <fullName evidence="2">Alpha/beta fold family hydrolase</fullName>
    </submittedName>
</protein>
<dbReference type="SUPFAM" id="SSF53474">
    <property type="entry name" value="alpha/beta-Hydrolases"/>
    <property type="match status" value="1"/>
</dbReference>
<dbReference type="Proteomes" id="UP000006762">
    <property type="component" value="Unassembled WGS sequence"/>
</dbReference>
<dbReference type="Gene3D" id="3.40.50.1820">
    <property type="entry name" value="alpha/beta hydrolase"/>
    <property type="match status" value="1"/>
</dbReference>
<dbReference type="EMBL" id="AMRK01000002">
    <property type="protein sequence ID" value="EKE73426.1"/>
    <property type="molecule type" value="Genomic_DNA"/>
</dbReference>
<comment type="caution">
    <text evidence="2">The sequence shown here is derived from an EMBL/GenBank/DDBJ whole genome shotgun (WGS) entry which is preliminary data.</text>
</comment>
<evidence type="ECO:0000259" key="1">
    <source>
        <dbReference type="Pfam" id="PF12697"/>
    </source>
</evidence>
<dbReference type="eggNOG" id="COG2021">
    <property type="taxonomic scope" value="Bacteria"/>
</dbReference>
<feature type="domain" description="AB hydrolase-1" evidence="1">
    <location>
        <begin position="10"/>
        <end position="226"/>
    </location>
</feature>
<dbReference type="PATRIC" id="fig|1208323.3.peg.1066"/>
<evidence type="ECO:0000313" key="3">
    <source>
        <dbReference type="Proteomes" id="UP000006762"/>
    </source>
</evidence>
<dbReference type="InterPro" id="IPR050266">
    <property type="entry name" value="AB_hydrolase_sf"/>
</dbReference>
<dbReference type="AlphaFoldDB" id="K2IT30"/>